<evidence type="ECO:0000313" key="9">
    <source>
        <dbReference type="EMBL" id="CAK7903717.1"/>
    </source>
</evidence>
<evidence type="ECO:0000256" key="5">
    <source>
        <dbReference type="ARBA" id="ARBA00022989"/>
    </source>
</evidence>
<evidence type="ECO:0000256" key="3">
    <source>
        <dbReference type="ARBA" id="ARBA00022448"/>
    </source>
</evidence>
<accession>A0ABP0EAU7</accession>
<evidence type="ECO:0000313" key="10">
    <source>
        <dbReference type="Proteomes" id="UP001497600"/>
    </source>
</evidence>
<feature type="transmembrane region" description="Helical" evidence="8">
    <location>
        <begin position="49"/>
        <end position="74"/>
    </location>
</feature>
<dbReference type="InterPro" id="IPR002259">
    <property type="entry name" value="Eqnu_transpt"/>
</dbReference>
<dbReference type="PRINTS" id="PR01130">
    <property type="entry name" value="DERENTRNSPRT"/>
</dbReference>
<organism evidence="9 10">
    <name type="scientific">[Candida] anglica</name>
    <dbReference type="NCBI Taxonomy" id="148631"/>
    <lineage>
        <taxon>Eukaryota</taxon>
        <taxon>Fungi</taxon>
        <taxon>Dikarya</taxon>
        <taxon>Ascomycota</taxon>
        <taxon>Saccharomycotina</taxon>
        <taxon>Pichiomycetes</taxon>
        <taxon>Debaryomycetaceae</taxon>
        <taxon>Kurtzmaniella</taxon>
    </lineage>
</organism>
<keyword evidence="4 8" id="KW-0812">Transmembrane</keyword>
<feature type="transmembrane region" description="Helical" evidence="8">
    <location>
        <begin position="422"/>
        <end position="446"/>
    </location>
</feature>
<sequence>MHGSTDEGASTTLESGRPSTESANAPAELNIDIFHFSSKRAFTLAHLKYLTFTMIGISLLWPWNCFLTASAYYADRFVGSPSLVRVYSSTMMSISTITSTVYNYYLSQSQTGVDYTHRVNLGLSLTIGVFVAMAASCVATVFLDMKDTAFFIGLMLMVFLSAVATCLAQNGTMAIANVMGGIYANAVMVGQAIAGVLPSVALIASILIAGPHSGSPANRDTPHDGYNSEAATANYGVFIYYITASLVSFVSMTLLYWTNFYKAETAYEALTNTLENGDNDTPANSVSILDAYGTDSVTQSTHVPFSQLWRKLKLIVSAIFLTFSITLIFPVFASNVESVHTDSKHRFFSKAIFVPFIYLVWNLGDLLGRVLCGFLPGFVIHSPRQLVIYSLSRLVFIPLFFTCNIHPYTASGQSSALINSDLWYILLQFLFGLSNGQLCTSSFMIVRDYCDDDDEKEAAGGFTTVFLSVGLAFGSVLSYLLVAAIN</sequence>
<gene>
    <name evidence="9" type="primary">FUN26</name>
    <name evidence="9" type="ORF">CAAN4_D05952</name>
</gene>
<evidence type="ECO:0000256" key="4">
    <source>
        <dbReference type="ARBA" id="ARBA00022692"/>
    </source>
</evidence>
<feature type="transmembrane region" description="Helical" evidence="8">
    <location>
        <begin position="149"/>
        <end position="170"/>
    </location>
</feature>
<dbReference type="EMBL" id="OZ004256">
    <property type="protein sequence ID" value="CAK7903717.1"/>
    <property type="molecule type" value="Genomic_DNA"/>
</dbReference>
<evidence type="ECO:0000256" key="7">
    <source>
        <dbReference type="SAM" id="MobiDB-lite"/>
    </source>
</evidence>
<keyword evidence="3" id="KW-0813">Transport</keyword>
<feature type="transmembrane region" description="Helical" evidence="8">
    <location>
        <begin position="182"/>
        <end position="209"/>
    </location>
</feature>
<feature type="transmembrane region" description="Helical" evidence="8">
    <location>
        <begin position="86"/>
        <end position="107"/>
    </location>
</feature>
<comment type="subcellular location">
    <subcellularLocation>
        <location evidence="1">Membrane</location>
        <topology evidence="1">Multi-pass membrane protein</topology>
    </subcellularLocation>
</comment>
<dbReference type="PANTHER" id="PTHR10332:SF88">
    <property type="entry name" value="EQUILIBRATIVE NUCLEOSIDE TRANSPORTER 1, ISOFORM A"/>
    <property type="match status" value="1"/>
</dbReference>
<evidence type="ECO:0000256" key="6">
    <source>
        <dbReference type="ARBA" id="ARBA00023136"/>
    </source>
</evidence>
<feature type="transmembrane region" description="Helical" evidence="8">
    <location>
        <begin position="119"/>
        <end position="143"/>
    </location>
</feature>
<proteinExistence type="inferred from homology"/>
<feature type="transmembrane region" description="Helical" evidence="8">
    <location>
        <begin position="458"/>
        <end position="485"/>
    </location>
</feature>
<protein>
    <submittedName>
        <fullName evidence="9">Nucleoside transporter Fun26p</fullName>
    </submittedName>
</protein>
<feature type="region of interest" description="Disordered" evidence="7">
    <location>
        <begin position="1"/>
        <end position="23"/>
    </location>
</feature>
<evidence type="ECO:0000256" key="2">
    <source>
        <dbReference type="ARBA" id="ARBA00007965"/>
    </source>
</evidence>
<feature type="transmembrane region" description="Helical" evidence="8">
    <location>
        <begin position="314"/>
        <end position="332"/>
    </location>
</feature>
<dbReference type="InterPro" id="IPR036259">
    <property type="entry name" value="MFS_trans_sf"/>
</dbReference>
<name>A0ABP0EAU7_9ASCO</name>
<comment type="similarity">
    <text evidence="2">Belongs to the SLC29A/ENT transporter (TC 2.A.57) family.</text>
</comment>
<dbReference type="PIRSF" id="PIRSF016379">
    <property type="entry name" value="ENT"/>
    <property type="match status" value="1"/>
</dbReference>
<dbReference type="SUPFAM" id="SSF103473">
    <property type="entry name" value="MFS general substrate transporter"/>
    <property type="match status" value="1"/>
</dbReference>
<feature type="compositionally biased region" description="Polar residues" evidence="7">
    <location>
        <begin position="7"/>
        <end position="23"/>
    </location>
</feature>
<keyword evidence="5 8" id="KW-1133">Transmembrane helix</keyword>
<keyword evidence="10" id="KW-1185">Reference proteome</keyword>
<feature type="transmembrane region" description="Helical" evidence="8">
    <location>
        <begin position="386"/>
        <end position="410"/>
    </location>
</feature>
<keyword evidence="6 8" id="KW-0472">Membrane</keyword>
<evidence type="ECO:0000256" key="1">
    <source>
        <dbReference type="ARBA" id="ARBA00004141"/>
    </source>
</evidence>
<reference evidence="9 10" key="1">
    <citation type="submission" date="2024-01" db="EMBL/GenBank/DDBJ databases">
        <authorList>
            <consortium name="Genoscope - CEA"/>
            <person name="William W."/>
        </authorList>
    </citation>
    <scope>NUCLEOTIDE SEQUENCE [LARGE SCALE GENOMIC DNA]</scope>
    <source>
        <strain evidence="9 10">29B2s-10</strain>
    </source>
</reference>
<feature type="transmembrane region" description="Helical" evidence="8">
    <location>
        <begin position="352"/>
        <end position="374"/>
    </location>
</feature>
<dbReference type="Proteomes" id="UP001497600">
    <property type="component" value="Chromosome D"/>
</dbReference>
<feature type="transmembrane region" description="Helical" evidence="8">
    <location>
        <begin position="238"/>
        <end position="257"/>
    </location>
</feature>
<evidence type="ECO:0000256" key="8">
    <source>
        <dbReference type="SAM" id="Phobius"/>
    </source>
</evidence>
<dbReference type="PANTHER" id="PTHR10332">
    <property type="entry name" value="EQUILIBRATIVE NUCLEOSIDE TRANSPORTER"/>
    <property type="match status" value="1"/>
</dbReference>
<dbReference type="Pfam" id="PF01733">
    <property type="entry name" value="Nucleoside_tran"/>
    <property type="match status" value="1"/>
</dbReference>